<name>A0ABX7YLX8_9STRE</name>
<organism evidence="10 11">
    <name type="scientific">Streptococcus oriscaviae</name>
    <dbReference type="NCBI Taxonomy" id="2781599"/>
    <lineage>
        <taxon>Bacteria</taxon>
        <taxon>Bacillati</taxon>
        <taxon>Bacillota</taxon>
        <taxon>Bacilli</taxon>
        <taxon>Lactobacillales</taxon>
        <taxon>Streptococcaceae</taxon>
        <taxon>Streptococcus</taxon>
    </lineage>
</organism>
<keyword evidence="6" id="KW-0418">Kinase</keyword>
<dbReference type="PANTHER" id="PTHR43071">
    <property type="entry name" value="2-AMINO-4-HYDROXY-6-HYDROXYMETHYLDIHYDROPTERIDINE PYROPHOSPHOKINASE"/>
    <property type="match status" value="1"/>
</dbReference>
<dbReference type="GO" id="GO:0003848">
    <property type="term" value="F:2-amino-4-hydroxy-6-hydroxymethyldihydropteridine diphosphokinase activity"/>
    <property type="evidence" value="ECO:0007669"/>
    <property type="project" value="UniProtKB-EC"/>
</dbReference>
<keyword evidence="8" id="KW-0289">Folate biosynthesis</keyword>
<evidence type="ECO:0000256" key="1">
    <source>
        <dbReference type="ARBA" id="ARBA00000198"/>
    </source>
</evidence>
<feature type="domain" description="7,8-dihydro-6-hydroxymethylpterin-pyrophosphokinase" evidence="9">
    <location>
        <begin position="88"/>
        <end position="99"/>
    </location>
</feature>
<reference evidence="10 11" key="1">
    <citation type="submission" date="2021-04" db="EMBL/GenBank/DDBJ databases">
        <title>Complete genome sequence of a novel Streptococcus species.</title>
        <authorList>
            <person name="Teng J.L.L."/>
        </authorList>
    </citation>
    <scope>NUCLEOTIDE SEQUENCE [LARGE SCALE GENOMIC DNA]</scope>
    <source>
        <strain evidence="10 11">HKU75</strain>
    </source>
</reference>
<protein>
    <recommendedName>
        <fullName evidence="3">2-amino-4-hydroxy-6-hydroxymethyldihydropteridine diphosphokinase</fullName>
        <ecNumber evidence="3">2.7.6.3</ecNumber>
    </recommendedName>
</protein>
<evidence type="ECO:0000256" key="7">
    <source>
        <dbReference type="ARBA" id="ARBA00022840"/>
    </source>
</evidence>
<dbReference type="RefSeq" id="WP_212570588.1">
    <property type="nucleotide sequence ID" value="NZ_CP073084.1"/>
</dbReference>
<keyword evidence="11" id="KW-1185">Reference proteome</keyword>
<dbReference type="InterPro" id="IPR035907">
    <property type="entry name" value="Hppk_sf"/>
</dbReference>
<keyword evidence="5" id="KW-0547">Nucleotide-binding</keyword>
<evidence type="ECO:0000313" key="10">
    <source>
        <dbReference type="EMBL" id="QUE54219.1"/>
    </source>
</evidence>
<comment type="pathway">
    <text evidence="2">Cofactor biosynthesis; tetrahydrofolate biosynthesis; 2-amino-4-hydroxy-6-hydroxymethyl-7,8-dihydropteridine diphosphate from 7,8-dihydroneopterin triphosphate: step 4/4.</text>
</comment>
<evidence type="ECO:0000256" key="8">
    <source>
        <dbReference type="ARBA" id="ARBA00022909"/>
    </source>
</evidence>
<dbReference type="SUPFAM" id="SSF55083">
    <property type="entry name" value="6-hydroxymethyl-7,8-dihydropterin pyrophosphokinase, HPPK"/>
    <property type="match status" value="1"/>
</dbReference>
<evidence type="ECO:0000256" key="2">
    <source>
        <dbReference type="ARBA" id="ARBA00005051"/>
    </source>
</evidence>
<keyword evidence="7" id="KW-0067">ATP-binding</keyword>
<comment type="catalytic activity">
    <reaction evidence="1">
        <text>6-hydroxymethyl-7,8-dihydropterin + ATP = (7,8-dihydropterin-6-yl)methyl diphosphate + AMP + H(+)</text>
        <dbReference type="Rhea" id="RHEA:11412"/>
        <dbReference type="ChEBI" id="CHEBI:15378"/>
        <dbReference type="ChEBI" id="CHEBI:30616"/>
        <dbReference type="ChEBI" id="CHEBI:44841"/>
        <dbReference type="ChEBI" id="CHEBI:72950"/>
        <dbReference type="ChEBI" id="CHEBI:456215"/>
        <dbReference type="EC" id="2.7.6.3"/>
    </reaction>
</comment>
<dbReference type="PROSITE" id="PS00794">
    <property type="entry name" value="HPPK"/>
    <property type="match status" value="1"/>
</dbReference>
<proteinExistence type="predicted"/>
<evidence type="ECO:0000313" key="11">
    <source>
        <dbReference type="Proteomes" id="UP000677616"/>
    </source>
</evidence>
<accession>A0ABX7YLX8</accession>
<evidence type="ECO:0000256" key="6">
    <source>
        <dbReference type="ARBA" id="ARBA00022777"/>
    </source>
</evidence>
<dbReference type="EC" id="2.7.6.3" evidence="3"/>
<evidence type="ECO:0000259" key="9">
    <source>
        <dbReference type="PROSITE" id="PS00794"/>
    </source>
</evidence>
<evidence type="ECO:0000256" key="5">
    <source>
        <dbReference type="ARBA" id="ARBA00022741"/>
    </source>
</evidence>
<dbReference type="NCBIfam" id="TIGR01498">
    <property type="entry name" value="folK"/>
    <property type="match status" value="1"/>
</dbReference>
<dbReference type="EMBL" id="CP073084">
    <property type="protein sequence ID" value="QUE54219.1"/>
    <property type="molecule type" value="Genomic_DNA"/>
</dbReference>
<dbReference type="Gene3D" id="3.30.70.560">
    <property type="entry name" value="7,8-Dihydro-6-hydroxymethylpterin-pyrophosphokinase HPPK"/>
    <property type="match status" value="1"/>
</dbReference>
<keyword evidence="4 10" id="KW-0808">Transferase</keyword>
<dbReference type="CDD" id="cd00483">
    <property type="entry name" value="HPPK"/>
    <property type="match status" value="1"/>
</dbReference>
<sequence>MNTVYISAGGNIGDRMAYLKAAIQELKQLPKSQVIATSSIYETPAWGKTDQQDFLNLVCKLKTEFSAPDFLLACQAIEKKLGRIRKEKWGERTLDLDIIFWNDECIQTDTLTVPHPYAHERAFVLLPLAELEADFLHPILGKSISQLLLPLADDVQAIHQYGDSPNQGVEKNAKI</sequence>
<dbReference type="PANTHER" id="PTHR43071:SF1">
    <property type="entry name" value="2-AMINO-4-HYDROXY-6-HYDROXYMETHYLDIHYDROPTERIDINE PYROPHOSPHOKINASE"/>
    <property type="match status" value="1"/>
</dbReference>
<dbReference type="Proteomes" id="UP000677616">
    <property type="component" value="Chromosome"/>
</dbReference>
<gene>
    <name evidence="10" type="primary">folK</name>
    <name evidence="10" type="ORF">INT76_10460</name>
</gene>
<evidence type="ECO:0000256" key="4">
    <source>
        <dbReference type="ARBA" id="ARBA00022679"/>
    </source>
</evidence>
<dbReference type="Pfam" id="PF01288">
    <property type="entry name" value="HPPK"/>
    <property type="match status" value="1"/>
</dbReference>
<dbReference type="InterPro" id="IPR000550">
    <property type="entry name" value="Hppk"/>
</dbReference>
<evidence type="ECO:0000256" key="3">
    <source>
        <dbReference type="ARBA" id="ARBA00013253"/>
    </source>
</evidence>